<proteinExistence type="predicted"/>
<accession>A0ABT4VP99</accession>
<dbReference type="Gene3D" id="2.40.33.20">
    <property type="entry name" value="PK beta-barrel domain-like"/>
    <property type="match status" value="1"/>
</dbReference>
<name>A0ABT4VP99_9HYPH</name>
<dbReference type="PANTHER" id="PTHR36930">
    <property type="entry name" value="METAL-SULFUR CLUSTER BIOSYNTHESIS PROTEINS YUAD-RELATED"/>
    <property type="match status" value="1"/>
</dbReference>
<dbReference type="PROSITE" id="PS51340">
    <property type="entry name" value="MOSC"/>
    <property type="match status" value="1"/>
</dbReference>
<sequence>MEIIGQQKAIGKVGAVYSATGNSFTTQPVESLELTFEGISGDRHAGLTRRAGAREPWYPRGTEMRNERQITILCADELAGVAADMGIGEIRPEWIGGNLTIEGIAHLSMLPARTLLFFEGGVTLKIDFQNLPCRVAGSAIAEKYPDRDQTALPLDFVKAAQRRRGLLAWVEIPGTIRAGEAVRAQIPEQWIYSGAQSA</sequence>
<dbReference type="Proteomes" id="UP001148313">
    <property type="component" value="Unassembled WGS sequence"/>
</dbReference>
<dbReference type="InterPro" id="IPR052716">
    <property type="entry name" value="MOSC_domain"/>
</dbReference>
<dbReference type="InterPro" id="IPR005302">
    <property type="entry name" value="MoCF_Sase_C"/>
</dbReference>
<dbReference type="EMBL" id="JAPJZH010000008">
    <property type="protein sequence ID" value="MDA4846524.1"/>
    <property type="molecule type" value="Genomic_DNA"/>
</dbReference>
<feature type="domain" description="MOSC" evidence="1">
    <location>
        <begin position="26"/>
        <end position="185"/>
    </location>
</feature>
<dbReference type="PANTHER" id="PTHR36930:SF1">
    <property type="entry name" value="MOSC DOMAIN-CONTAINING PROTEIN"/>
    <property type="match status" value="1"/>
</dbReference>
<protein>
    <submittedName>
        <fullName evidence="2">Molybdenum cofactor sulfurase</fullName>
    </submittedName>
</protein>
<dbReference type="SUPFAM" id="SSF50800">
    <property type="entry name" value="PK beta-barrel domain-like"/>
    <property type="match status" value="1"/>
</dbReference>
<dbReference type="Pfam" id="PF03473">
    <property type="entry name" value="MOSC"/>
    <property type="match status" value="1"/>
</dbReference>
<organism evidence="2 3">
    <name type="scientific">Hoeflea poritis</name>
    <dbReference type="NCBI Taxonomy" id="2993659"/>
    <lineage>
        <taxon>Bacteria</taxon>
        <taxon>Pseudomonadati</taxon>
        <taxon>Pseudomonadota</taxon>
        <taxon>Alphaproteobacteria</taxon>
        <taxon>Hyphomicrobiales</taxon>
        <taxon>Rhizobiaceae</taxon>
        <taxon>Hoeflea</taxon>
    </lineage>
</organism>
<comment type="caution">
    <text evidence="2">The sequence shown here is derived from an EMBL/GenBank/DDBJ whole genome shotgun (WGS) entry which is preliminary data.</text>
</comment>
<reference evidence="2" key="1">
    <citation type="submission" date="2022-11" db="EMBL/GenBank/DDBJ databases">
        <title>Hoeflea poritis sp. nov., isolated from scleractinian coral Porites lutea.</title>
        <authorList>
            <person name="Zhang G."/>
            <person name="Wei Q."/>
            <person name="Cai L."/>
        </authorList>
    </citation>
    <scope>NUCLEOTIDE SEQUENCE</scope>
    <source>
        <strain evidence="2">E7-10</strain>
    </source>
</reference>
<evidence type="ECO:0000313" key="3">
    <source>
        <dbReference type="Proteomes" id="UP001148313"/>
    </source>
</evidence>
<keyword evidence="3" id="KW-1185">Reference proteome</keyword>
<gene>
    <name evidence="2" type="ORF">OOZ53_14265</name>
</gene>
<evidence type="ECO:0000259" key="1">
    <source>
        <dbReference type="PROSITE" id="PS51340"/>
    </source>
</evidence>
<evidence type="ECO:0000313" key="2">
    <source>
        <dbReference type="EMBL" id="MDA4846524.1"/>
    </source>
</evidence>
<dbReference type="InterPro" id="IPR011037">
    <property type="entry name" value="Pyrv_Knase-like_insert_dom_sf"/>
</dbReference>
<dbReference type="RefSeq" id="WP_271090283.1">
    <property type="nucleotide sequence ID" value="NZ_JAPJZH010000008.1"/>
</dbReference>